<dbReference type="InterPro" id="IPR011006">
    <property type="entry name" value="CheY-like_superfamily"/>
</dbReference>
<dbReference type="InterPro" id="IPR025943">
    <property type="entry name" value="Sigma_54_int_dom_ATP-bd_2"/>
</dbReference>
<protein>
    <submittedName>
        <fullName evidence="7">Sigma-54-dependent Fis family transcriptional regulator</fullName>
    </submittedName>
</protein>
<dbReference type="GeneID" id="57398521"/>
<dbReference type="Pfam" id="PF00158">
    <property type="entry name" value="Sigma54_activat"/>
    <property type="match status" value="1"/>
</dbReference>
<dbReference type="InterPro" id="IPR003593">
    <property type="entry name" value="AAA+_ATPase"/>
</dbReference>
<dbReference type="PANTHER" id="PTHR32071:SF21">
    <property type="entry name" value="TRANSCRIPTIONAL REGULATORY PROTEIN FLGR"/>
    <property type="match status" value="1"/>
</dbReference>
<dbReference type="PROSITE" id="PS50045">
    <property type="entry name" value="SIGMA54_INTERACT_4"/>
    <property type="match status" value="1"/>
</dbReference>
<dbReference type="PROSITE" id="PS00688">
    <property type="entry name" value="SIGMA54_INTERACT_3"/>
    <property type="match status" value="1"/>
</dbReference>
<evidence type="ECO:0000256" key="1">
    <source>
        <dbReference type="ARBA" id="ARBA00022741"/>
    </source>
</evidence>
<proteinExistence type="predicted"/>
<sequence length="473" mass="51372">MGVTTVNMMSALRFPGSDPLPGLDRPDAAAWRQALVIGMPWSEHHAPLLEALCLGGCEVRTALDLAQARDQLRDGGLAFLLLGDLPVEQTCQLAGELLQRHPNLTLVPVVGYADQERAAALLELGCTDYLLAPFGDGQVEALLCRLARAALADQGFVTRSRTGRRLLALAQRMALSRTPVLITGETGTGKELMARYVHRFSATPDAPFVAVNCAAIPESMLESILFGHERGAFTGAVSAQPGKFELANGGTLLLDEVGELPLALQAKLLRVLQEQRVERLGGRREIELDVRIIAATNRDLQAEVAAGRFRADLMFRLDVLALHIPPLRERPEDVLPLAQALLAKHAPQDAGRELLTAEASRLLLQHDWPGNVRELENCLQRALVLRNGLYIQPGDLRLQGAQPMPRDALRGLGLDEGGRAALRASAKLAEYQHVIDTIRRCGGHKSKAAASLGMTPRALRYRLSAMRQQGVVL</sequence>
<dbReference type="GO" id="GO:0006355">
    <property type="term" value="P:regulation of DNA-templated transcription"/>
    <property type="evidence" value="ECO:0007669"/>
    <property type="project" value="InterPro"/>
</dbReference>
<keyword evidence="3" id="KW-0805">Transcription regulation</keyword>
<keyword evidence="4" id="KW-0238">DNA-binding</keyword>
<dbReference type="Pfam" id="PF25601">
    <property type="entry name" value="AAA_lid_14"/>
    <property type="match status" value="1"/>
</dbReference>
<dbReference type="InterPro" id="IPR025662">
    <property type="entry name" value="Sigma_54_int_dom_ATP-bd_1"/>
</dbReference>
<evidence type="ECO:0000256" key="4">
    <source>
        <dbReference type="ARBA" id="ARBA00023125"/>
    </source>
</evidence>
<dbReference type="InterPro" id="IPR002078">
    <property type="entry name" value="Sigma_54_int"/>
</dbReference>
<keyword evidence="5" id="KW-0804">Transcription</keyword>
<dbReference type="AlphaFoldDB" id="A0A679GEB5"/>
<dbReference type="FunFam" id="3.40.50.300:FF:000006">
    <property type="entry name" value="DNA-binding transcriptional regulator NtrC"/>
    <property type="match status" value="1"/>
</dbReference>
<dbReference type="InterPro" id="IPR009057">
    <property type="entry name" value="Homeodomain-like_sf"/>
</dbReference>
<organism evidence="7 8">
    <name type="scientific">Metapseudomonas otitidis</name>
    <dbReference type="NCBI Taxonomy" id="319939"/>
    <lineage>
        <taxon>Bacteria</taxon>
        <taxon>Pseudomonadati</taxon>
        <taxon>Pseudomonadota</taxon>
        <taxon>Gammaproteobacteria</taxon>
        <taxon>Pseudomonadales</taxon>
        <taxon>Pseudomonadaceae</taxon>
        <taxon>Metapseudomonas</taxon>
    </lineage>
</organism>
<dbReference type="PROSITE" id="PS00675">
    <property type="entry name" value="SIGMA54_INTERACT_1"/>
    <property type="match status" value="1"/>
</dbReference>
<dbReference type="SUPFAM" id="SSF46689">
    <property type="entry name" value="Homeodomain-like"/>
    <property type="match status" value="1"/>
</dbReference>
<dbReference type="GO" id="GO:0043565">
    <property type="term" value="F:sequence-specific DNA binding"/>
    <property type="evidence" value="ECO:0007669"/>
    <property type="project" value="InterPro"/>
</dbReference>
<dbReference type="InterPro" id="IPR025944">
    <property type="entry name" value="Sigma_54_int_dom_CS"/>
</dbReference>
<dbReference type="Proteomes" id="UP000501237">
    <property type="component" value="Chromosome"/>
</dbReference>
<evidence type="ECO:0000256" key="2">
    <source>
        <dbReference type="ARBA" id="ARBA00022840"/>
    </source>
</evidence>
<evidence type="ECO:0000313" key="8">
    <source>
        <dbReference type="Proteomes" id="UP000501237"/>
    </source>
</evidence>
<dbReference type="InterPro" id="IPR058031">
    <property type="entry name" value="AAA_lid_NorR"/>
</dbReference>
<dbReference type="Pfam" id="PF02954">
    <property type="entry name" value="HTH_8"/>
    <property type="match status" value="1"/>
</dbReference>
<dbReference type="InterPro" id="IPR027417">
    <property type="entry name" value="P-loop_NTPase"/>
</dbReference>
<dbReference type="KEGG" id="poj:PtoMrB4_33030"/>
<dbReference type="Gene3D" id="1.10.10.60">
    <property type="entry name" value="Homeodomain-like"/>
    <property type="match status" value="1"/>
</dbReference>
<dbReference type="SMART" id="SM00382">
    <property type="entry name" value="AAA"/>
    <property type="match status" value="1"/>
</dbReference>
<dbReference type="GO" id="GO:0005524">
    <property type="term" value="F:ATP binding"/>
    <property type="evidence" value="ECO:0007669"/>
    <property type="project" value="UniProtKB-KW"/>
</dbReference>
<keyword evidence="1" id="KW-0547">Nucleotide-binding</keyword>
<dbReference type="RefSeq" id="WP_232060721.1">
    <property type="nucleotide sequence ID" value="NZ_AP022642.1"/>
</dbReference>
<evidence type="ECO:0000256" key="5">
    <source>
        <dbReference type="ARBA" id="ARBA00023163"/>
    </source>
</evidence>
<dbReference type="Gene3D" id="3.40.50.2300">
    <property type="match status" value="1"/>
</dbReference>
<keyword evidence="2" id="KW-0067">ATP-binding</keyword>
<name>A0A679GEB5_9GAMM</name>
<dbReference type="PANTHER" id="PTHR32071">
    <property type="entry name" value="TRANSCRIPTIONAL REGULATORY PROTEIN"/>
    <property type="match status" value="1"/>
</dbReference>
<dbReference type="SUPFAM" id="SSF52540">
    <property type="entry name" value="P-loop containing nucleoside triphosphate hydrolases"/>
    <property type="match status" value="1"/>
</dbReference>
<evidence type="ECO:0000256" key="3">
    <source>
        <dbReference type="ARBA" id="ARBA00023015"/>
    </source>
</evidence>
<dbReference type="SUPFAM" id="SSF52172">
    <property type="entry name" value="CheY-like"/>
    <property type="match status" value="1"/>
</dbReference>
<gene>
    <name evidence="7" type="primary">fleR_1</name>
    <name evidence="7" type="ORF">PtoMrB4_33030</name>
</gene>
<evidence type="ECO:0000259" key="6">
    <source>
        <dbReference type="PROSITE" id="PS50045"/>
    </source>
</evidence>
<dbReference type="PROSITE" id="PS00676">
    <property type="entry name" value="SIGMA54_INTERACT_2"/>
    <property type="match status" value="1"/>
</dbReference>
<dbReference type="EMBL" id="AP022642">
    <property type="protein sequence ID" value="BCA29326.1"/>
    <property type="molecule type" value="Genomic_DNA"/>
</dbReference>
<dbReference type="InterPro" id="IPR002197">
    <property type="entry name" value="HTH_Fis"/>
</dbReference>
<dbReference type="Gene3D" id="1.10.8.60">
    <property type="match status" value="1"/>
</dbReference>
<dbReference type="CDD" id="cd00009">
    <property type="entry name" value="AAA"/>
    <property type="match status" value="1"/>
</dbReference>
<evidence type="ECO:0000313" key="7">
    <source>
        <dbReference type="EMBL" id="BCA29326.1"/>
    </source>
</evidence>
<accession>A0A679GEB5</accession>
<dbReference type="Gene3D" id="3.40.50.300">
    <property type="entry name" value="P-loop containing nucleotide triphosphate hydrolases"/>
    <property type="match status" value="1"/>
</dbReference>
<reference evidence="7 8" key="1">
    <citation type="journal article" date="2020" name="Microbiol. Resour. Announc.">
        <title>Complete genome sequence of Pseudomonas otitidis strain MrB4, isolated from Lake Biwa in Japan.</title>
        <authorList>
            <person name="Miyazaki K."/>
            <person name="Hase E."/>
            <person name="Maruya T."/>
        </authorList>
    </citation>
    <scope>NUCLEOTIDE SEQUENCE [LARGE SCALE GENOMIC DNA]</scope>
    <source>
        <strain evidence="7 8">MrB4</strain>
    </source>
</reference>
<feature type="domain" description="Sigma-54 factor interaction" evidence="6">
    <location>
        <begin position="156"/>
        <end position="384"/>
    </location>
</feature>